<keyword evidence="14 19" id="KW-0503">Monooxygenase</keyword>
<evidence type="ECO:0000256" key="6">
    <source>
        <dbReference type="ARBA" id="ARBA00022553"/>
    </source>
</evidence>
<gene>
    <name evidence="23" type="ORF">D623_10014548</name>
</gene>
<feature type="compositionally biased region" description="Polar residues" evidence="20">
    <location>
        <begin position="1545"/>
        <end position="1563"/>
    </location>
</feature>
<keyword evidence="6" id="KW-0597">Phosphoprotein</keyword>
<dbReference type="InterPro" id="IPR041972">
    <property type="entry name" value="TCF-20_ePHD"/>
</dbReference>
<feature type="compositionally biased region" description="Polar residues" evidence="20">
    <location>
        <begin position="333"/>
        <end position="342"/>
    </location>
</feature>
<feature type="region of interest" description="Disordered" evidence="20">
    <location>
        <begin position="517"/>
        <end position="555"/>
    </location>
</feature>
<feature type="compositionally biased region" description="Polar residues" evidence="20">
    <location>
        <begin position="725"/>
        <end position="736"/>
    </location>
</feature>
<comment type="similarity">
    <text evidence="4 19">Belongs to the cytochrome P450 family.</text>
</comment>
<evidence type="ECO:0000256" key="9">
    <source>
        <dbReference type="ARBA" id="ARBA00022771"/>
    </source>
</evidence>
<keyword evidence="21" id="KW-1133">Transmembrane helix</keyword>
<feature type="compositionally biased region" description="Polar residues" evidence="20">
    <location>
        <begin position="1162"/>
        <end position="1171"/>
    </location>
</feature>
<comment type="cofactor">
    <cofactor evidence="1 18 19">
        <name>heme</name>
        <dbReference type="ChEBI" id="CHEBI:30413"/>
    </cofactor>
</comment>
<feature type="compositionally biased region" description="Low complexity" evidence="20">
    <location>
        <begin position="596"/>
        <end position="616"/>
    </location>
</feature>
<dbReference type="GO" id="GO:0005634">
    <property type="term" value="C:nucleus"/>
    <property type="evidence" value="ECO:0007669"/>
    <property type="project" value="UniProtKB-SubCell"/>
</dbReference>
<sequence>MAASRRIPARGGQSVAHTGPPILASLANQAVSFGCRITYPYTPEFKTFTVGYFYVNRQGQTSAEEQTGCQPSAGQENQTHTTECLVTPKLPSASATGTYYCSVHWPSSRVKGPGTFILVRDTGYREPPRVPEKILFFSFIGILGALSILGTALLLWKKKQMRATWKQLAPKIPAPKIPAPSTAPSTASPEQPQDESLYTEGCWPATVLLNSMQSFREQSSYHGNQQSYPQEVHGSSRLEEFSPRQAQMFQNFGGAGGSSGSSGSSSGGGRRGTAAAAAAMASETSGHQGYQGFRKEAGDFYYMAGNKDPVAAGTPQPPQRRPSGPVQSYGPPQGSSFGNQYGSEGHVGQFQAQHSGLGGVSHYQQDYTGPFSPGSAQYQQQASSQQQQQQVQQLRQQLYQSHQPLPQATGQPASGSSHLQPMQRPSTLPSSAAGYQLRVGQFGQHYQSSAASSSSSSSFPSPQRFSQSGQSYDGSYSVNAGSQYEGHNVGSNAQAYGSQSNYSYQPQSMKNFEQAKIPQGTQQGQQQQQQQQQPQQQPQQQQPQQQQQQQHAPQHVMQYPNAATKLPLQSQVGQYNQPEVPVRSPMQFHQNFSPISNPSPAASVVQSPSCSSTPSPLMQSGENLQCGQGSVPMGSRNRILQLMPQLSPTPSMMPSPNSHAAGFKGFGLEGVPEKRLTDPGLSSLSALSTQVANLPNTVQHMLLSDALTPQKKTSKRPSSSKKADSCTNSEGSSQPEEQLKSPMAESLDGGCSSSSEDQGERVRQLSGQSTSSDTTYKGGASEKAGSSPAQGAQNEAPRLSASPAAREEAASPGAKDTPSSSEGNPKVNEKTIGVIVSREAMTTRAEKPGGQDKGSQEDDPTATQRPPSTGGPKEISHASVPQPEPPGGGGKGNKSGDNPNHNGEGNGQSGHPTVGPGFIGRTEPSKSPGSLRYSYKDSFGSAMPRSVGGFPQYPTGQDKGDFTGHGERKGRNEKFPSLLQEVLQGYHHHPDRRYSRSTQEHQGMAGGLEGTSRPNVLISQTNELASRGLLNKSIGSLLENPHWGPWERKSGSSAPEMKQINLADYPIPRKFEIEPQSSAHEPGGSLSERRSVICDISPLRQIVRDPGAHSLGHMGADTRLGRNERLNPSLSQSVILPGGLVSMETKLKSQSGQIKEEDFEQSKSQASFNNKKSGDHCHPASIKHESYRGNASPGAAAHDSISDYGPQDSRPTPMRRVAGRMGGREGMRGRSPSQYHDFSEKLKMSPGRSRGPGGDPHHMNPHMTFSERANRSSLHAPFSPNSESLASAYHTNTRAHAYGDPSAGLNSQLHYKRQMYQQQQEEYKDWSSSSAQGVIAAAQHRQEGARKSPRQQQFLDRVRSPLKNDKDGMMYGPPMGTYHDPSGQEGRCLMSSDGLSNKGIELKHGSQKLQQESCWDLSRQTSPAKSSCPPGMSNQKRYGPPHETDGHGLAESTQSSKPSNVMLRLPGQEDHSSQNPLIMRRRVRSFISPIPSKRQSQDSKNSNIEDRGRLLHPSKEGADKAFNSYAHLSHSQDFKSIPKRESAKDLTSSDNRNCPPVTLTSPAKTKILPPRKGRGLKLEAIVQKITSPNIRRSASSNSAEAGGDTVTLDDILSLKSGPPEGGSVAAQEAEMEKRKGEVVSDLVCPTNKELNIEKPLARSSEEWRGSGDDKMKTETHPDTVTAGKEPPGAMTSATSQKPGSNQGRPDGSLGGAAPLIFPDSKIVPAAGGLAPEANPKAEEKETDAVTISPKPEGFPPKGYFPSGKKKGRPIGSVNKQKKQQQPPPPPPQLPQIPEGSADGEPKPKKQRQRRERRKPGAQPRKRKTKQAVPIVEPQEPEIKLKYATQPLDKSDAKNKSFFPYIHVVNKCELGAVCTIINAEEEEQTKLVRGRKGQRSLTPPPSSTESKALPASSFMLQGPVVTESSVMGHLVCCLCGKWASYRNMGDLFGPFYPQDYAATLPKNPPPKRATEMQSKVKVRHKSASNGSKTDTEEEEEQQQQKEQRSLAAHPRFKRRHRSEDCGGGPRSLARGLPCKKATTEGGSEKTVLDSKPSVPTTSEGGPELELQIPELPLDSNEFWVHEGCILWANGIYLVCGRLYGLQEALEIAREMKCSHCQEAGATLGCYNKGCSFRYHYPCAIDADCLLHEENFSVRCPKHKNKTAKGSLSTEQSERGFKLTTARTQRNPGSWASSQPGLLRAEGRASLCSFYKESPGCPSPQGVVRMLCLSCPRCLCGVILARYGHAWREQRRFSVSTLRDFGLGKKSLEQWVTEEAACLCAAFEDQAGRPFSPNALLNRAVSNVISSLIYGRRFEYEDPRLRKLMDLMEGALKEESGLLRQVLESVPVLLRIPGLAAKVFKGQRAFMALLDELVNEHKMTRDPAQPPRDLTDAFLDEVEKAKEDPRSSFNNENLRMVVADLFSAGMVTTSTTLAWALLLMILHPDVQHRVQKEIDETIGQARRPEMADQARMPFTMAVVHEVQRFGDIIPLGVPHMTSRDIELRGFLIPKGTTLITNLSSVLKDETAWKEPLRFHPEHFLDAQGRFVKQAAFMPFSAGRRSCLGEPLARMELFLFFTCLLQRFSFSVPAGQPRPSDHGTYGLLVAPPPYQLCAVPR</sequence>
<dbReference type="GO" id="GO:0006357">
    <property type="term" value="P:regulation of transcription by RNA polymerase II"/>
    <property type="evidence" value="ECO:0007669"/>
    <property type="project" value="TreeGrafter"/>
</dbReference>
<keyword evidence="12 19" id="KW-0560">Oxidoreductase</keyword>
<feature type="region of interest" description="Disordered" evidence="20">
    <location>
        <begin position="1529"/>
        <end position="1570"/>
    </location>
</feature>
<dbReference type="InterPro" id="IPR017972">
    <property type="entry name" value="Cyt_P450_CS"/>
</dbReference>
<dbReference type="SMART" id="SM00249">
    <property type="entry name" value="PHD"/>
    <property type="match status" value="1"/>
</dbReference>
<evidence type="ECO:0000256" key="12">
    <source>
        <dbReference type="ARBA" id="ARBA00023002"/>
    </source>
</evidence>
<keyword evidence="10" id="KW-0862">Zinc</keyword>
<feature type="compositionally biased region" description="Basic and acidic residues" evidence="20">
    <location>
        <begin position="958"/>
        <end position="974"/>
    </location>
</feature>
<dbReference type="InterPro" id="IPR057883">
    <property type="entry name" value="Ig_NFAM1"/>
</dbReference>
<dbReference type="InterPro" id="IPR001965">
    <property type="entry name" value="Znf_PHD"/>
</dbReference>
<feature type="compositionally biased region" description="Basic and acidic residues" evidence="20">
    <location>
        <begin position="1356"/>
        <end position="1368"/>
    </location>
</feature>
<dbReference type="InterPro" id="IPR034732">
    <property type="entry name" value="EPHD"/>
</dbReference>
<keyword evidence="21" id="KW-0812">Transmembrane</keyword>
<feature type="region of interest" description="Disordered" evidence="20">
    <location>
        <begin position="249"/>
        <end position="291"/>
    </location>
</feature>
<dbReference type="SUPFAM" id="SSF48264">
    <property type="entry name" value="Cytochrome P450"/>
    <property type="match status" value="1"/>
</dbReference>
<feature type="region of interest" description="Disordered" evidence="20">
    <location>
        <begin position="172"/>
        <end position="196"/>
    </location>
</feature>
<name>S7P282_MYOBR</name>
<protein>
    <recommendedName>
        <fullName evidence="19">Cytochrome P450</fullName>
        <ecNumber evidence="19">1.14.14.-</ecNumber>
    </recommendedName>
</protein>
<dbReference type="eggNOG" id="KOG1084">
    <property type="taxonomic scope" value="Eukaryota"/>
</dbReference>
<dbReference type="Pfam" id="PF13771">
    <property type="entry name" value="zf-HC5HC2H"/>
    <property type="match status" value="1"/>
</dbReference>
<dbReference type="InterPro" id="IPR013083">
    <property type="entry name" value="Znf_RING/FYVE/PHD"/>
</dbReference>
<dbReference type="Pfam" id="PF00067">
    <property type="entry name" value="p450"/>
    <property type="match status" value="1"/>
</dbReference>
<evidence type="ECO:0000256" key="3">
    <source>
        <dbReference type="ARBA" id="ARBA00004370"/>
    </source>
</evidence>
<evidence type="ECO:0000256" key="21">
    <source>
        <dbReference type="SAM" id="Phobius"/>
    </source>
</evidence>
<feature type="region of interest" description="Disordered" evidence="20">
    <location>
        <begin position="307"/>
        <end position="345"/>
    </location>
</feature>
<feature type="compositionally biased region" description="Polar residues" evidence="20">
    <location>
        <begin position="1691"/>
        <end position="1703"/>
    </location>
</feature>
<keyword evidence="16" id="KW-0010">Activator</keyword>
<dbReference type="EMBL" id="KE161502">
    <property type="protein sequence ID" value="EPQ04213.1"/>
    <property type="molecule type" value="Genomic_DNA"/>
</dbReference>
<evidence type="ECO:0000256" key="8">
    <source>
        <dbReference type="ARBA" id="ARBA00022723"/>
    </source>
</evidence>
<feature type="region of interest" description="Disordered" evidence="20">
    <location>
        <begin position="1411"/>
        <end position="1510"/>
    </location>
</feature>
<comment type="function">
    <text evidence="19">Cytochromes P450 are a group of heme-thiolate monooxygenases. In liver microsomes, this enzyme is involved in an NADPH-dependent electron transport pathway. It oxidizes a variety of structurally unrelated compounds, including steroids, fatty acids, and xenobiotics.</text>
</comment>
<feature type="compositionally biased region" description="Low complexity" evidence="20">
    <location>
        <begin position="272"/>
        <end position="286"/>
    </location>
</feature>
<dbReference type="FunFam" id="1.10.630.10:FF:000004">
    <property type="entry name" value="cytochrome P450 2D15 isoform X1"/>
    <property type="match status" value="1"/>
</dbReference>
<feature type="region of interest" description="Disordered" evidence="20">
    <location>
        <begin position="1886"/>
        <end position="1909"/>
    </location>
</feature>
<feature type="compositionally biased region" description="Basic and acidic residues" evidence="20">
    <location>
        <begin position="1172"/>
        <end position="1187"/>
    </location>
</feature>
<evidence type="ECO:0000256" key="4">
    <source>
        <dbReference type="ARBA" id="ARBA00010617"/>
    </source>
</evidence>
<feature type="region of interest" description="Disordered" evidence="20">
    <location>
        <begin position="1146"/>
        <end position="1263"/>
    </location>
</feature>
<comment type="subcellular location">
    <subcellularLocation>
        <location evidence="19">Endoplasmic reticulum membrane</location>
    </subcellularLocation>
    <subcellularLocation>
        <location evidence="19">Microsome membrane</location>
    </subcellularLocation>
    <subcellularLocation>
        <location evidence="3">Membrane</location>
    </subcellularLocation>
    <subcellularLocation>
        <location evidence="2">Nucleus</location>
    </subcellularLocation>
</comment>
<dbReference type="PROSITE" id="PS51805">
    <property type="entry name" value="EPHD"/>
    <property type="match status" value="1"/>
</dbReference>
<keyword evidence="7 18" id="KW-0349">Heme</keyword>
<dbReference type="PRINTS" id="PR00463">
    <property type="entry name" value="EP450I"/>
</dbReference>
<evidence type="ECO:0000256" key="17">
    <source>
        <dbReference type="ARBA" id="ARBA00023242"/>
    </source>
</evidence>
<feature type="compositionally biased region" description="Low complexity" evidence="20">
    <location>
        <begin position="375"/>
        <end position="403"/>
    </location>
</feature>
<evidence type="ECO:0000256" key="10">
    <source>
        <dbReference type="ARBA" id="ARBA00022833"/>
    </source>
</evidence>
<evidence type="ECO:0000256" key="14">
    <source>
        <dbReference type="ARBA" id="ARBA00023033"/>
    </source>
</evidence>
<feature type="compositionally biased region" description="Low complexity" evidence="20">
    <location>
        <begin position="447"/>
        <end position="477"/>
    </location>
</feature>
<feature type="transmembrane region" description="Helical" evidence="21">
    <location>
        <begin position="134"/>
        <end position="156"/>
    </location>
</feature>
<evidence type="ECO:0000256" key="1">
    <source>
        <dbReference type="ARBA" id="ARBA00001971"/>
    </source>
</evidence>
<dbReference type="PRINTS" id="PR01686">
    <property type="entry name" value="EP450ICYP2D"/>
</dbReference>
<feature type="compositionally biased region" description="Polar residues" evidence="20">
    <location>
        <begin position="404"/>
        <end position="430"/>
    </location>
</feature>
<dbReference type="GO" id="GO:0005789">
    <property type="term" value="C:endoplasmic reticulum membrane"/>
    <property type="evidence" value="ECO:0007669"/>
    <property type="project" value="UniProtKB-SubCell"/>
</dbReference>
<evidence type="ECO:0000313" key="23">
    <source>
        <dbReference type="EMBL" id="EPQ04213.1"/>
    </source>
</evidence>
<dbReference type="CDD" id="cd15699">
    <property type="entry name" value="ePHD_TCF20"/>
    <property type="match status" value="1"/>
</dbReference>
<feature type="compositionally biased region" description="Basic and acidic residues" evidence="20">
    <location>
        <begin position="1530"/>
        <end position="1544"/>
    </location>
</feature>
<feature type="region of interest" description="Disordered" evidence="20">
    <location>
        <begin position="359"/>
        <end position="430"/>
    </location>
</feature>
<feature type="region of interest" description="Disordered" evidence="20">
    <location>
        <begin position="588"/>
        <end position="631"/>
    </location>
</feature>
<feature type="compositionally biased region" description="Basic and acidic residues" evidence="20">
    <location>
        <begin position="1650"/>
        <end position="1677"/>
    </location>
</feature>
<feature type="domain" description="PHD-type" evidence="22">
    <location>
        <begin position="2054"/>
        <end position="2158"/>
    </location>
</feature>
<keyword evidence="13 18" id="KW-0408">Iron</keyword>
<feature type="region of interest" description="Disordered" evidence="20">
    <location>
        <begin position="218"/>
        <end position="237"/>
    </location>
</feature>
<feature type="compositionally biased region" description="Gly residues" evidence="20">
    <location>
        <begin position="253"/>
        <end position="271"/>
    </location>
</feature>
<evidence type="ECO:0000256" key="18">
    <source>
        <dbReference type="PIRSR" id="PIRSR602401-1"/>
    </source>
</evidence>
<feature type="compositionally biased region" description="Low complexity" evidence="20">
    <location>
        <begin position="179"/>
        <end position="189"/>
    </location>
</feature>
<evidence type="ECO:0000256" key="2">
    <source>
        <dbReference type="ARBA" id="ARBA00004123"/>
    </source>
</evidence>
<feature type="region of interest" description="Disordered" evidence="20">
    <location>
        <begin position="1610"/>
        <end position="1834"/>
    </location>
</feature>
<feature type="region of interest" description="Disordered" evidence="20">
    <location>
        <begin position="1958"/>
        <end position="2062"/>
    </location>
</feature>
<dbReference type="PANTHER" id="PTHR14955:SF7">
    <property type="entry name" value="TRANSCRIPTION FACTOR 20"/>
    <property type="match status" value="1"/>
</dbReference>
<dbReference type="InterPro" id="IPR001128">
    <property type="entry name" value="Cyt_P450"/>
</dbReference>
<dbReference type="Proteomes" id="UP000052978">
    <property type="component" value="Unassembled WGS sequence"/>
</dbReference>
<feature type="compositionally biased region" description="Basic residues" evidence="20">
    <location>
        <begin position="1804"/>
        <end position="1825"/>
    </location>
</feature>
<dbReference type="GO" id="GO:0020037">
    <property type="term" value="F:heme binding"/>
    <property type="evidence" value="ECO:0007669"/>
    <property type="project" value="UniProtKB-UniRule"/>
</dbReference>
<feature type="compositionally biased region" description="Polar residues" evidence="20">
    <location>
        <begin position="489"/>
        <end position="504"/>
    </location>
</feature>
<dbReference type="GO" id="GO:0005506">
    <property type="term" value="F:iron ion binding"/>
    <property type="evidence" value="ECO:0007669"/>
    <property type="project" value="UniProtKB-UniRule"/>
</dbReference>
<keyword evidence="15 21" id="KW-0472">Membrane</keyword>
<keyword evidence="24" id="KW-1185">Reference proteome</keyword>
<feature type="compositionally biased region" description="Basic and acidic residues" evidence="20">
    <location>
        <begin position="844"/>
        <end position="856"/>
    </location>
</feature>
<evidence type="ECO:0000256" key="16">
    <source>
        <dbReference type="ARBA" id="ARBA00023159"/>
    </source>
</evidence>
<keyword evidence="17" id="KW-0539">Nucleus</keyword>
<evidence type="ECO:0000256" key="5">
    <source>
        <dbReference type="ARBA" id="ARBA00022499"/>
    </source>
</evidence>
<feature type="region of interest" description="Disordered" evidence="20">
    <location>
        <begin position="446"/>
        <end position="504"/>
    </location>
</feature>
<keyword evidence="8 18" id="KW-0479">Metal-binding</keyword>
<dbReference type="InterPro" id="IPR052440">
    <property type="entry name" value="Trans_Reg/Chrom_Remod"/>
</dbReference>
<feature type="binding site" description="axial binding residue" evidence="18">
    <location>
        <position position="2560"/>
    </location>
    <ligand>
        <name>heme</name>
        <dbReference type="ChEBI" id="CHEBI:30413"/>
    </ligand>
    <ligandPart>
        <name>Fe</name>
        <dbReference type="ChEBI" id="CHEBI:18248"/>
    </ligandPart>
</feature>
<dbReference type="GO" id="GO:0016712">
    <property type="term" value="F:oxidoreductase activity, acting on paired donors, with incorporation or reduction of molecular oxygen, reduced flavin or flavoprotein as one donor, and incorporation of one atom of oxygen"/>
    <property type="evidence" value="ECO:0007669"/>
    <property type="project" value="InterPro"/>
</dbReference>
<evidence type="ECO:0000313" key="24">
    <source>
        <dbReference type="Proteomes" id="UP000052978"/>
    </source>
</evidence>
<feature type="region of interest" description="Disordered" evidence="20">
    <location>
        <begin position="1334"/>
        <end position="1373"/>
    </location>
</feature>
<evidence type="ECO:0000256" key="19">
    <source>
        <dbReference type="RuleBase" id="RU368047"/>
    </source>
</evidence>
<dbReference type="Pfam" id="PF25830">
    <property type="entry name" value="Ig_NFAM1"/>
    <property type="match status" value="1"/>
</dbReference>
<evidence type="ECO:0000259" key="22">
    <source>
        <dbReference type="PROSITE" id="PS51805"/>
    </source>
</evidence>
<feature type="compositionally biased region" description="Polar residues" evidence="20">
    <location>
        <begin position="765"/>
        <end position="775"/>
    </location>
</feature>
<feature type="compositionally biased region" description="Polar residues" evidence="20">
    <location>
        <begin position="218"/>
        <end position="229"/>
    </location>
</feature>
<evidence type="ECO:0000256" key="15">
    <source>
        <dbReference type="ARBA" id="ARBA00023136"/>
    </source>
</evidence>
<dbReference type="PROSITE" id="PS51257">
    <property type="entry name" value="PROKAR_LIPOPROTEIN"/>
    <property type="match status" value="1"/>
</dbReference>
<feature type="compositionally biased region" description="Low complexity" evidence="20">
    <location>
        <begin position="800"/>
        <end position="814"/>
    </location>
</feature>
<dbReference type="InterPro" id="IPR002401">
    <property type="entry name" value="Cyt_P450_E_grp-I"/>
</dbReference>
<dbReference type="GO" id="GO:0008270">
    <property type="term" value="F:zinc ion binding"/>
    <property type="evidence" value="ECO:0007669"/>
    <property type="project" value="UniProtKB-KW"/>
</dbReference>
<proteinExistence type="inferred from homology"/>
<keyword evidence="9" id="KW-0863">Zinc-finger</keyword>
<dbReference type="InterPro" id="IPR036396">
    <property type="entry name" value="Cyt_P450_sf"/>
</dbReference>
<dbReference type="Gene3D" id="3.30.40.10">
    <property type="entry name" value="Zinc/RING finger domain, C3HC4 (zinc finger)"/>
    <property type="match status" value="1"/>
</dbReference>
<dbReference type="PANTHER" id="PTHR14955">
    <property type="entry name" value="RETINOIC ACID INDUCED 1/TRANSCRIPTION FACTOR 20"/>
    <property type="match status" value="1"/>
</dbReference>
<evidence type="ECO:0000256" key="7">
    <source>
        <dbReference type="ARBA" id="ARBA00022617"/>
    </source>
</evidence>
<dbReference type="PRINTS" id="PR00385">
    <property type="entry name" value="P450"/>
</dbReference>
<keyword evidence="5" id="KW-1017">Isopeptide bond</keyword>
<dbReference type="Gene3D" id="1.10.630.10">
    <property type="entry name" value="Cytochrome P450"/>
    <property type="match status" value="1"/>
</dbReference>
<accession>S7P282</accession>
<feature type="compositionally biased region" description="Polar residues" evidence="20">
    <location>
        <begin position="617"/>
        <end position="628"/>
    </location>
</feature>
<reference evidence="23 24" key="1">
    <citation type="journal article" date="2013" name="Nat. Commun.">
        <title>Genome analysis reveals insights into physiology and longevity of the Brandt's bat Myotis brandtii.</title>
        <authorList>
            <person name="Seim I."/>
            <person name="Fang X."/>
            <person name="Xiong Z."/>
            <person name="Lobanov A.V."/>
            <person name="Huang Z."/>
            <person name="Ma S."/>
            <person name="Feng Y."/>
            <person name="Turanov A.A."/>
            <person name="Zhu Y."/>
            <person name="Lenz T.L."/>
            <person name="Gerashchenko M.V."/>
            <person name="Fan D."/>
            <person name="Hee Yim S."/>
            <person name="Yao X."/>
            <person name="Jordan D."/>
            <person name="Xiong Y."/>
            <person name="Ma Y."/>
            <person name="Lyapunov A.N."/>
            <person name="Chen G."/>
            <person name="Kulakova O.I."/>
            <person name="Sun Y."/>
            <person name="Lee S.G."/>
            <person name="Bronson R.T."/>
            <person name="Moskalev A.A."/>
            <person name="Sunyaev S.R."/>
            <person name="Zhang G."/>
            <person name="Krogh A."/>
            <person name="Wang J."/>
            <person name="Gladyshev V.N."/>
        </authorList>
    </citation>
    <scope>NUCLEOTIDE SEQUENCE [LARGE SCALE GENOMIC DNA]</scope>
</reference>
<feature type="compositionally biased region" description="Pro residues" evidence="20">
    <location>
        <begin position="1781"/>
        <end position="1790"/>
    </location>
</feature>
<feature type="compositionally biased region" description="Low complexity" evidence="20">
    <location>
        <begin position="518"/>
        <end position="550"/>
    </location>
</feature>
<dbReference type="FunFam" id="3.30.40.10:FF:000116">
    <property type="entry name" value="Transcription factor 20 (AR1)"/>
    <property type="match status" value="1"/>
</dbReference>
<evidence type="ECO:0000256" key="13">
    <source>
        <dbReference type="ARBA" id="ARBA00023004"/>
    </source>
</evidence>
<evidence type="ECO:0000256" key="20">
    <source>
        <dbReference type="SAM" id="MobiDB-lite"/>
    </source>
</evidence>
<evidence type="ECO:0000256" key="11">
    <source>
        <dbReference type="ARBA" id="ARBA00022843"/>
    </source>
</evidence>
<dbReference type="InterPro" id="IPR008069">
    <property type="entry name" value="Cyt_P450_E_grp-I_CYP2D-like"/>
</dbReference>
<dbReference type="PROSITE" id="PS00086">
    <property type="entry name" value="CYTOCHROME_P450"/>
    <property type="match status" value="1"/>
</dbReference>
<feature type="compositionally biased region" description="Polar residues" evidence="20">
    <location>
        <begin position="1411"/>
        <end position="1425"/>
    </location>
</feature>
<keyword evidence="11" id="KW-0832">Ubl conjugation</keyword>
<organism evidence="23 24">
    <name type="scientific">Myotis brandtii</name>
    <name type="common">Brandt's bat</name>
    <dbReference type="NCBI Taxonomy" id="109478"/>
    <lineage>
        <taxon>Eukaryota</taxon>
        <taxon>Metazoa</taxon>
        <taxon>Chordata</taxon>
        <taxon>Craniata</taxon>
        <taxon>Vertebrata</taxon>
        <taxon>Euteleostomi</taxon>
        <taxon>Mammalia</taxon>
        <taxon>Eutheria</taxon>
        <taxon>Laurasiatheria</taxon>
        <taxon>Chiroptera</taxon>
        <taxon>Yangochiroptera</taxon>
        <taxon>Vespertilionidae</taxon>
        <taxon>Myotis</taxon>
    </lineage>
</organism>
<feature type="region of interest" description="Disordered" evidence="20">
    <location>
        <begin position="704"/>
        <end position="974"/>
    </location>
</feature>
<dbReference type="EC" id="1.14.14.-" evidence="19"/>